<dbReference type="Gene3D" id="3.30.420.40">
    <property type="match status" value="2"/>
</dbReference>
<protein>
    <recommendedName>
        <fullName evidence="7">Chaperone protein DnaK</fullName>
    </recommendedName>
    <alternativeName>
        <fullName evidence="7">HSP70</fullName>
    </alternativeName>
    <alternativeName>
        <fullName evidence="7">Heat shock 70 kDa protein</fullName>
    </alternativeName>
    <alternativeName>
        <fullName evidence="7">Heat shock protein 70</fullName>
    </alternativeName>
</protein>
<comment type="function">
    <text evidence="7">Acts as a chaperone.</text>
</comment>
<evidence type="ECO:0000256" key="1">
    <source>
        <dbReference type="ARBA" id="ARBA00007381"/>
    </source>
</evidence>
<reference evidence="10 11" key="1">
    <citation type="submission" date="2020-10" db="EMBL/GenBank/DDBJ databases">
        <title>Sequencing the genomes of 1000 actinobacteria strains.</title>
        <authorList>
            <person name="Klenk H.-P."/>
        </authorList>
    </citation>
    <scope>NUCLEOTIDE SEQUENCE [LARGE SCALE GENOMIC DNA]</scope>
    <source>
        <strain evidence="10 11">DSM 43748</strain>
    </source>
</reference>
<dbReference type="PANTHER" id="PTHR19375">
    <property type="entry name" value="HEAT SHOCK PROTEIN 70KDA"/>
    <property type="match status" value="1"/>
</dbReference>
<evidence type="ECO:0000256" key="7">
    <source>
        <dbReference type="HAMAP-Rule" id="MF_00332"/>
    </source>
</evidence>
<evidence type="ECO:0000256" key="4">
    <source>
        <dbReference type="ARBA" id="ARBA00022840"/>
    </source>
</evidence>
<comment type="caution">
    <text evidence="10">The sequence shown here is derived from an EMBL/GenBank/DDBJ whole genome shotgun (WGS) entry which is preliminary data.</text>
</comment>
<keyword evidence="4 7" id="KW-0067">ATP-binding</keyword>
<keyword evidence="2 7" id="KW-0597">Phosphoprotein</keyword>
<dbReference type="RefSeq" id="WP_192774503.1">
    <property type="nucleotide sequence ID" value="NZ_BAAASY010000001.1"/>
</dbReference>
<dbReference type="SUPFAM" id="SSF100920">
    <property type="entry name" value="Heat shock protein 70kD (HSP70), peptide-binding domain"/>
    <property type="match status" value="1"/>
</dbReference>
<keyword evidence="11" id="KW-1185">Reference proteome</keyword>
<organism evidence="10 11">
    <name type="scientific">Nonomuraea africana</name>
    <dbReference type="NCBI Taxonomy" id="46171"/>
    <lineage>
        <taxon>Bacteria</taxon>
        <taxon>Bacillati</taxon>
        <taxon>Actinomycetota</taxon>
        <taxon>Actinomycetes</taxon>
        <taxon>Streptosporangiales</taxon>
        <taxon>Streptosporangiaceae</taxon>
        <taxon>Nonomuraea</taxon>
    </lineage>
</organism>
<evidence type="ECO:0000256" key="3">
    <source>
        <dbReference type="ARBA" id="ARBA00022741"/>
    </source>
</evidence>
<evidence type="ECO:0000256" key="8">
    <source>
        <dbReference type="RuleBase" id="RU003322"/>
    </source>
</evidence>
<feature type="region of interest" description="Disordered" evidence="9">
    <location>
        <begin position="595"/>
        <end position="627"/>
    </location>
</feature>
<dbReference type="InterPro" id="IPR012725">
    <property type="entry name" value="Chaperone_DnaK"/>
</dbReference>
<dbReference type="InterPro" id="IPR029047">
    <property type="entry name" value="HSP70_peptide-bd_sf"/>
</dbReference>
<evidence type="ECO:0000313" key="11">
    <source>
        <dbReference type="Proteomes" id="UP000661607"/>
    </source>
</evidence>
<dbReference type="InterPro" id="IPR029048">
    <property type="entry name" value="HSP70_C_sf"/>
</dbReference>
<dbReference type="InterPro" id="IPR043129">
    <property type="entry name" value="ATPase_NBD"/>
</dbReference>
<dbReference type="CDD" id="cd10234">
    <property type="entry name" value="ASKHA_NBD_HSP70_DnaK-like"/>
    <property type="match status" value="1"/>
</dbReference>
<sequence length="627" mass="67296">MSRAVGIDLGTTNSVIAVMEGGKPTVIANAEGSRTTPSVVAFTDQGERLVGQMARRQAILNPKGTISSAKRFIGRRHGEVTSEMNAVSFDVVQGPDGAVRFDVRGRQYAPEEISAQVLRKPADDAAKFLGEKVTEAVITVPAYFNDAQRQATKDAGRIAGLTVLRIINEPTAAALAYGLNKRANETVLVFDLGGGTFDVSILSIGDDVVEVRATAGDGHLGGDDFDRRIVDHLAEQFQRENGIDLRADPQALQRLFEAAEKAKVELSSVSQTQVSLPFVTADATGPKHLNTTLMRSTFEQITTDLVERCTGPVQRAMADAKITSSDIDEVILVGGSTRIPAVQNLVRRLTGGKDPNMSVNPDEVVAMGAAIQSAVLKGEAKDVLLLDVTPLSLGVETLGGVMTKVIERNTTIPARRTETFSTAEDNQSAVDVVVLQGERERAADNRVLGRFRLENIRPAPRGVPQIEVTYDIDANGILNVSARDKDTGAEQRITISESSNLDQSEIERMIAEAEQHRGEDARLREQIDARNELDSVAYQVERRLRELGEAVPVHEKARAEMLVNDARQAVKSEAPLERLRTLTSELQQIFHGLAAATGPAGGPGAGPGTGTTGGPDDDVIDADYTTS</sequence>
<evidence type="ECO:0000313" key="10">
    <source>
        <dbReference type="EMBL" id="MBE1559190.1"/>
    </source>
</evidence>
<keyword evidence="5 7" id="KW-0346">Stress response</keyword>
<dbReference type="HAMAP" id="MF_00332">
    <property type="entry name" value="DnaK"/>
    <property type="match status" value="1"/>
</dbReference>
<dbReference type="PRINTS" id="PR00301">
    <property type="entry name" value="HEATSHOCK70"/>
</dbReference>
<evidence type="ECO:0000256" key="2">
    <source>
        <dbReference type="ARBA" id="ARBA00022553"/>
    </source>
</evidence>
<comment type="induction">
    <text evidence="7">By stress conditions e.g. heat shock.</text>
</comment>
<dbReference type="PROSITE" id="PS00329">
    <property type="entry name" value="HSP70_2"/>
    <property type="match status" value="1"/>
</dbReference>
<dbReference type="Pfam" id="PF00012">
    <property type="entry name" value="HSP70"/>
    <property type="match status" value="1"/>
</dbReference>
<evidence type="ECO:0000256" key="5">
    <source>
        <dbReference type="ARBA" id="ARBA00023016"/>
    </source>
</evidence>
<dbReference type="NCBIfam" id="TIGR02350">
    <property type="entry name" value="prok_dnaK"/>
    <property type="match status" value="1"/>
</dbReference>
<keyword evidence="6 7" id="KW-0143">Chaperone</keyword>
<dbReference type="InterPro" id="IPR013126">
    <property type="entry name" value="Hsp_70_fam"/>
</dbReference>
<feature type="modified residue" description="Phosphothreonine; by autocatalysis" evidence="7">
    <location>
        <position position="196"/>
    </location>
</feature>
<evidence type="ECO:0000256" key="6">
    <source>
        <dbReference type="ARBA" id="ARBA00023186"/>
    </source>
</evidence>
<proteinExistence type="evidence at transcript level"/>
<dbReference type="Gene3D" id="1.20.1270.10">
    <property type="match status" value="1"/>
</dbReference>
<dbReference type="Gene3D" id="3.90.640.10">
    <property type="entry name" value="Actin, Chain A, domain 4"/>
    <property type="match status" value="1"/>
</dbReference>
<comment type="similarity">
    <text evidence="1 7 8">Belongs to the heat shock protein 70 family.</text>
</comment>
<name>A0ABR9KB14_9ACTN</name>
<accession>A0ABR9KB14</accession>
<dbReference type="PROSITE" id="PS00297">
    <property type="entry name" value="HSP70_1"/>
    <property type="match status" value="1"/>
</dbReference>
<dbReference type="Gene3D" id="2.60.34.10">
    <property type="entry name" value="Substrate Binding Domain Of DNAk, Chain A, domain 1"/>
    <property type="match status" value="1"/>
</dbReference>
<keyword evidence="3 7" id="KW-0547">Nucleotide-binding</keyword>
<dbReference type="InterPro" id="IPR018181">
    <property type="entry name" value="Heat_shock_70_CS"/>
</dbReference>
<dbReference type="EMBL" id="JADBEF010000001">
    <property type="protein sequence ID" value="MBE1559190.1"/>
    <property type="molecule type" value="Genomic_DNA"/>
</dbReference>
<evidence type="ECO:0000256" key="9">
    <source>
        <dbReference type="SAM" id="MobiDB-lite"/>
    </source>
</evidence>
<dbReference type="Proteomes" id="UP000661607">
    <property type="component" value="Unassembled WGS sequence"/>
</dbReference>
<gene>
    <name evidence="7" type="primary">dnaK</name>
    <name evidence="10" type="ORF">H4W81_001969</name>
</gene>
<dbReference type="SUPFAM" id="SSF53067">
    <property type="entry name" value="Actin-like ATPase domain"/>
    <property type="match status" value="2"/>
</dbReference>
<feature type="compositionally biased region" description="Gly residues" evidence="9">
    <location>
        <begin position="599"/>
        <end position="613"/>
    </location>
</feature>
<dbReference type="NCBIfam" id="NF001413">
    <property type="entry name" value="PRK00290.1"/>
    <property type="match status" value="1"/>
</dbReference>